<dbReference type="RefSeq" id="WP_322474659.1">
    <property type="nucleotide sequence ID" value="NZ_JBHRZG010000024.1"/>
</dbReference>
<proteinExistence type="predicted"/>
<accession>A0ABV7ZEA9</accession>
<evidence type="ECO:0000313" key="2">
    <source>
        <dbReference type="Proteomes" id="UP001595803"/>
    </source>
</evidence>
<name>A0ABV7ZEA9_9DEIO</name>
<sequence>MFVVFLLLFVVVLVNQPPYFPLRTDVEAACAAKIDEGYAQPRGMKITQIQFRYSGRGNTVDHPPLRINRTWMSAYANNAADVFYAQCDSLGSNDRFTVSLSDVRFEHR</sequence>
<comment type="caution">
    <text evidence="1">The sequence shown here is derived from an EMBL/GenBank/DDBJ whole genome shotgun (WGS) entry which is preliminary data.</text>
</comment>
<evidence type="ECO:0000313" key="1">
    <source>
        <dbReference type="EMBL" id="MFC3835325.1"/>
    </source>
</evidence>
<protein>
    <submittedName>
        <fullName evidence="1">Uncharacterized protein</fullName>
    </submittedName>
</protein>
<dbReference type="Proteomes" id="UP001595803">
    <property type="component" value="Unassembled WGS sequence"/>
</dbReference>
<keyword evidence="2" id="KW-1185">Reference proteome</keyword>
<organism evidence="1 2">
    <name type="scientific">Deinococcus rufus</name>
    <dbReference type="NCBI Taxonomy" id="2136097"/>
    <lineage>
        <taxon>Bacteria</taxon>
        <taxon>Thermotogati</taxon>
        <taxon>Deinococcota</taxon>
        <taxon>Deinococci</taxon>
        <taxon>Deinococcales</taxon>
        <taxon>Deinococcaceae</taxon>
        <taxon>Deinococcus</taxon>
    </lineage>
</organism>
<reference evidence="2" key="1">
    <citation type="journal article" date="2019" name="Int. J. Syst. Evol. Microbiol.">
        <title>The Global Catalogue of Microorganisms (GCM) 10K type strain sequencing project: providing services to taxonomists for standard genome sequencing and annotation.</title>
        <authorList>
            <consortium name="The Broad Institute Genomics Platform"/>
            <consortium name="The Broad Institute Genome Sequencing Center for Infectious Disease"/>
            <person name="Wu L."/>
            <person name="Ma J."/>
        </authorList>
    </citation>
    <scope>NUCLEOTIDE SEQUENCE [LARGE SCALE GENOMIC DNA]</scope>
    <source>
        <strain evidence="2">CCTCC AB 2017081</strain>
    </source>
</reference>
<gene>
    <name evidence="1" type="ORF">ACFOSB_20890</name>
</gene>
<dbReference type="EMBL" id="JBHRZG010000024">
    <property type="protein sequence ID" value="MFC3835325.1"/>
    <property type="molecule type" value="Genomic_DNA"/>
</dbReference>